<proteinExistence type="predicted"/>
<dbReference type="STRING" id="128403.WA1_20470"/>
<evidence type="ECO:0008006" key="3">
    <source>
        <dbReference type="Google" id="ProtNLM"/>
    </source>
</evidence>
<dbReference type="Proteomes" id="UP000076925">
    <property type="component" value="Unassembled WGS sequence"/>
</dbReference>
<keyword evidence="2" id="KW-1185">Reference proteome</keyword>
<gene>
    <name evidence="1" type="ORF">WA1_20470</name>
</gene>
<organism evidence="1 2">
    <name type="scientific">Scytonema hofmannii PCC 7110</name>
    <dbReference type="NCBI Taxonomy" id="128403"/>
    <lineage>
        <taxon>Bacteria</taxon>
        <taxon>Bacillati</taxon>
        <taxon>Cyanobacteriota</taxon>
        <taxon>Cyanophyceae</taxon>
        <taxon>Nostocales</taxon>
        <taxon>Scytonemataceae</taxon>
        <taxon>Scytonema</taxon>
    </lineage>
</organism>
<dbReference type="OrthoDB" id="482054at2"/>
<sequence>MTVIVKPSYQPQAKDTSVEADVYFFNKLRQLSLKQRIELCATHDRGVKKLCLTGIKWRHRNAQLEKIRLLFARAVLAEKFSPDFKPTSSDETMWIQDSITLAGTLHLLLESINIPYYISGGVASSIHGEARSTRDLDLVIQIQVSQIDLLVQTLEVAGYYCPAGAVEDMKQEREKTLNITHMETIANADLIVMDNSSPFAISQMSRRILLDVEGMQQFWIASPEDLILQKFLCGRGSRSEKQWRDVLGILKLQSGNLNYIYLTEWAERLNIFDALKQALTEAGIL</sequence>
<dbReference type="AlphaFoldDB" id="A0A139XCC4"/>
<dbReference type="Gene3D" id="3.30.460.40">
    <property type="match status" value="1"/>
</dbReference>
<evidence type="ECO:0000313" key="1">
    <source>
        <dbReference type="EMBL" id="KYC42347.1"/>
    </source>
</evidence>
<dbReference type="SUPFAM" id="SSF81301">
    <property type="entry name" value="Nucleotidyltransferase"/>
    <property type="match status" value="1"/>
</dbReference>
<protein>
    <recommendedName>
        <fullName evidence="3">Nucleotidyltransferase</fullName>
    </recommendedName>
</protein>
<dbReference type="RefSeq" id="WP_017741680.1">
    <property type="nucleotide sequence ID" value="NZ_KQ976354.1"/>
</dbReference>
<dbReference type="InterPro" id="IPR043519">
    <property type="entry name" value="NT_sf"/>
</dbReference>
<name>A0A139XCC4_9CYAN</name>
<accession>A0A139XCC4</accession>
<evidence type="ECO:0000313" key="2">
    <source>
        <dbReference type="Proteomes" id="UP000076925"/>
    </source>
</evidence>
<dbReference type="EMBL" id="ANNX02000020">
    <property type="protein sequence ID" value="KYC42347.1"/>
    <property type="molecule type" value="Genomic_DNA"/>
</dbReference>
<comment type="caution">
    <text evidence="1">The sequence shown here is derived from an EMBL/GenBank/DDBJ whole genome shotgun (WGS) entry which is preliminary data.</text>
</comment>
<reference evidence="1 2" key="1">
    <citation type="journal article" date="2013" name="Genome Biol. Evol.">
        <title>Genomes of Stigonematalean cyanobacteria (subsection V) and the evolution of oxygenic photosynthesis from prokaryotes to plastids.</title>
        <authorList>
            <person name="Dagan T."/>
            <person name="Roettger M."/>
            <person name="Stucken K."/>
            <person name="Landan G."/>
            <person name="Koch R."/>
            <person name="Major P."/>
            <person name="Gould S.B."/>
            <person name="Goremykin V.V."/>
            <person name="Rippka R."/>
            <person name="Tandeau de Marsac N."/>
            <person name="Gugger M."/>
            <person name="Lockhart P.J."/>
            <person name="Allen J.F."/>
            <person name="Brune I."/>
            <person name="Maus I."/>
            <person name="Puhler A."/>
            <person name="Martin W.F."/>
        </authorList>
    </citation>
    <scope>NUCLEOTIDE SEQUENCE [LARGE SCALE GENOMIC DNA]</scope>
    <source>
        <strain evidence="1 2">PCC 7110</strain>
    </source>
</reference>